<feature type="transmembrane region" description="Helical" evidence="5">
    <location>
        <begin position="29"/>
        <end position="47"/>
    </location>
</feature>
<dbReference type="Gene3D" id="1.20.1530.20">
    <property type="match status" value="1"/>
</dbReference>
<feature type="transmembrane region" description="Helical" evidence="5">
    <location>
        <begin position="146"/>
        <end position="168"/>
    </location>
</feature>
<feature type="transmembrane region" description="Helical" evidence="5">
    <location>
        <begin position="327"/>
        <end position="350"/>
    </location>
</feature>
<dbReference type="GO" id="GO:0016020">
    <property type="term" value="C:membrane"/>
    <property type="evidence" value="ECO:0007669"/>
    <property type="project" value="UniProtKB-SubCell"/>
</dbReference>
<comment type="caution">
    <text evidence="7">The sequence shown here is derived from an EMBL/GenBank/DDBJ whole genome shotgun (WGS) entry which is preliminary data.</text>
</comment>
<dbReference type="InterPro" id="IPR006153">
    <property type="entry name" value="Cation/H_exchanger_TM"/>
</dbReference>
<dbReference type="GO" id="GO:1902600">
    <property type="term" value="P:proton transmembrane transport"/>
    <property type="evidence" value="ECO:0007669"/>
    <property type="project" value="InterPro"/>
</dbReference>
<feature type="domain" description="Cation/H+ exchanger transmembrane" evidence="6">
    <location>
        <begin position="17"/>
        <end position="374"/>
    </location>
</feature>
<evidence type="ECO:0000313" key="7">
    <source>
        <dbReference type="EMBL" id="RGD74266.1"/>
    </source>
</evidence>
<evidence type="ECO:0000256" key="4">
    <source>
        <dbReference type="ARBA" id="ARBA00023136"/>
    </source>
</evidence>
<reference evidence="7 8" key="1">
    <citation type="submission" date="2018-08" db="EMBL/GenBank/DDBJ databases">
        <title>A genome reference for cultivated species of the human gut microbiota.</title>
        <authorList>
            <person name="Zou Y."/>
            <person name="Xue W."/>
            <person name="Luo G."/>
        </authorList>
    </citation>
    <scope>NUCLEOTIDE SEQUENCE [LARGE SCALE GENOMIC DNA]</scope>
    <source>
        <strain evidence="7 8">AM25-6</strain>
    </source>
</reference>
<accession>A0A3E3DYV4</accession>
<feature type="transmembrane region" description="Helical" evidence="5">
    <location>
        <begin position="218"/>
        <end position="234"/>
    </location>
</feature>
<evidence type="ECO:0000259" key="6">
    <source>
        <dbReference type="Pfam" id="PF00999"/>
    </source>
</evidence>
<dbReference type="EMBL" id="QUSM01000003">
    <property type="protein sequence ID" value="RGD74266.1"/>
    <property type="molecule type" value="Genomic_DNA"/>
</dbReference>
<dbReference type="GO" id="GO:0015297">
    <property type="term" value="F:antiporter activity"/>
    <property type="evidence" value="ECO:0007669"/>
    <property type="project" value="InterPro"/>
</dbReference>
<organism evidence="7 8">
    <name type="scientific">Anaerofustis stercorihominis</name>
    <dbReference type="NCBI Taxonomy" id="214853"/>
    <lineage>
        <taxon>Bacteria</taxon>
        <taxon>Bacillati</taxon>
        <taxon>Bacillota</taxon>
        <taxon>Clostridia</taxon>
        <taxon>Eubacteriales</taxon>
        <taxon>Eubacteriaceae</taxon>
        <taxon>Anaerofustis</taxon>
    </lineage>
</organism>
<feature type="transmembrane region" description="Helical" evidence="5">
    <location>
        <begin position="268"/>
        <end position="284"/>
    </location>
</feature>
<feature type="transmembrane region" description="Helical" evidence="5">
    <location>
        <begin position="86"/>
        <end position="108"/>
    </location>
</feature>
<dbReference type="PANTHER" id="PTHR43021">
    <property type="entry name" value="NA(+)/H(+) ANTIPORTER-RELATED"/>
    <property type="match status" value="1"/>
</dbReference>
<sequence length="389" mass="41183">MDELLTLGVFIACGFIASKICGKFRLPAVTGYLLAGLILGVSFFSVVPKDILTELNFLQDIALGFIAFNIGESFNIDKIKSLGGGVVLITIVQASVTIIVVTLGVYLATSDLPLSIVFGALSAATAPAATVNVIKQYKAKGKLTNTILTVVALDDAVCLFLFSIACAVSESMINGHFNMYSALISPLIEIVLSLGIGAVIGIAFCFVERKIRRDKSQVLIISCASVLVGTGLGIYFELSSILICMAVGSVIANYCSRYDRVFALTEEAINPIYVIFFVLAGYSLDLKVVLSLGLIGLAFVVSRFIGKILGAFLGCEMARTDKVTRNYLGMGLMPMAGVGVGLAVAAARMMPDYGPLFLNIIMGATFIFEITGPILTAKGLKKSGDISIK</sequence>
<keyword evidence="4 5" id="KW-0472">Membrane</keyword>
<evidence type="ECO:0000256" key="2">
    <source>
        <dbReference type="ARBA" id="ARBA00022692"/>
    </source>
</evidence>
<keyword evidence="2 5" id="KW-0812">Transmembrane</keyword>
<comment type="subcellular location">
    <subcellularLocation>
        <location evidence="1">Membrane</location>
        <topology evidence="1">Multi-pass membrane protein</topology>
    </subcellularLocation>
</comment>
<feature type="transmembrane region" description="Helical" evidence="5">
    <location>
        <begin position="356"/>
        <end position="377"/>
    </location>
</feature>
<dbReference type="Pfam" id="PF00999">
    <property type="entry name" value="Na_H_Exchanger"/>
    <property type="match status" value="1"/>
</dbReference>
<proteinExistence type="predicted"/>
<protein>
    <recommendedName>
        <fullName evidence="6">Cation/H+ exchanger transmembrane domain-containing protein</fullName>
    </recommendedName>
</protein>
<evidence type="ECO:0000313" key="8">
    <source>
        <dbReference type="Proteomes" id="UP000261212"/>
    </source>
</evidence>
<keyword evidence="3 5" id="KW-1133">Transmembrane helix</keyword>
<feature type="transmembrane region" description="Helical" evidence="5">
    <location>
        <begin position="180"/>
        <end position="206"/>
    </location>
</feature>
<evidence type="ECO:0000256" key="5">
    <source>
        <dbReference type="SAM" id="Phobius"/>
    </source>
</evidence>
<dbReference type="PANTHER" id="PTHR43021:SF2">
    <property type="entry name" value="CATION_H+ EXCHANGER DOMAIN-CONTAINING PROTEIN"/>
    <property type="match status" value="1"/>
</dbReference>
<dbReference type="RefSeq" id="WP_117532066.1">
    <property type="nucleotide sequence ID" value="NZ_QUSM01000003.1"/>
</dbReference>
<evidence type="ECO:0000256" key="3">
    <source>
        <dbReference type="ARBA" id="ARBA00022989"/>
    </source>
</evidence>
<dbReference type="InterPro" id="IPR038770">
    <property type="entry name" value="Na+/solute_symporter_sf"/>
</dbReference>
<evidence type="ECO:0000256" key="1">
    <source>
        <dbReference type="ARBA" id="ARBA00004141"/>
    </source>
</evidence>
<name>A0A3E3DYV4_9FIRM</name>
<dbReference type="AlphaFoldDB" id="A0A3E3DYV4"/>
<gene>
    <name evidence="7" type="ORF">DW687_05725</name>
</gene>
<feature type="transmembrane region" description="Helical" evidence="5">
    <location>
        <begin position="290"/>
        <end position="315"/>
    </location>
</feature>
<dbReference type="Proteomes" id="UP000261212">
    <property type="component" value="Unassembled WGS sequence"/>
</dbReference>
<feature type="transmembrane region" description="Helical" evidence="5">
    <location>
        <begin position="114"/>
        <end position="134"/>
    </location>
</feature>